<proteinExistence type="predicted"/>
<dbReference type="STRING" id="1296100.A0A1B9GFQ2"/>
<reference evidence="2" key="2">
    <citation type="submission" date="2014-01" db="EMBL/GenBank/DDBJ databases">
        <title>Evolution of pathogenesis and genome organization in the Tremellales.</title>
        <authorList>
            <person name="Cuomo C."/>
            <person name="Litvintseva A."/>
            <person name="Heitman J."/>
            <person name="Chen Y."/>
            <person name="Sun S."/>
            <person name="Springer D."/>
            <person name="Dromer F."/>
            <person name="Young S."/>
            <person name="Zeng Q."/>
            <person name="Chapman S."/>
            <person name="Gujja S."/>
            <person name="Saif S."/>
            <person name="Birren B."/>
        </authorList>
    </citation>
    <scope>NUCLEOTIDE SEQUENCE</scope>
    <source>
        <strain evidence="2">CBS 10118</strain>
    </source>
</reference>
<reference evidence="2" key="1">
    <citation type="submission" date="2013-07" db="EMBL/GenBank/DDBJ databases">
        <title>The Genome Sequence of Cryptococcus bestiolae CBS10118.</title>
        <authorList>
            <consortium name="The Broad Institute Genome Sequencing Platform"/>
            <person name="Cuomo C."/>
            <person name="Litvintseva A."/>
            <person name="Chen Y."/>
            <person name="Heitman J."/>
            <person name="Sun S."/>
            <person name="Springer D."/>
            <person name="Dromer F."/>
            <person name="Young S.K."/>
            <person name="Zeng Q."/>
            <person name="Gargeya S."/>
            <person name="Fitzgerald M."/>
            <person name="Abouelleil A."/>
            <person name="Alvarado L."/>
            <person name="Berlin A.M."/>
            <person name="Chapman S.B."/>
            <person name="Dewar J."/>
            <person name="Goldberg J."/>
            <person name="Griggs A."/>
            <person name="Gujja S."/>
            <person name="Hansen M."/>
            <person name="Howarth C."/>
            <person name="Imamovic A."/>
            <person name="Larimer J."/>
            <person name="McCowan C."/>
            <person name="Murphy C."/>
            <person name="Pearson M."/>
            <person name="Priest M."/>
            <person name="Roberts A."/>
            <person name="Saif S."/>
            <person name="Shea T."/>
            <person name="Sykes S."/>
            <person name="Wortman J."/>
            <person name="Nusbaum C."/>
            <person name="Birren B."/>
        </authorList>
    </citation>
    <scope>NUCLEOTIDE SEQUENCE [LARGE SCALE GENOMIC DNA]</scope>
    <source>
        <strain evidence="2">CBS 10118</strain>
    </source>
</reference>
<dbReference type="EMBL" id="KI894018">
    <property type="protein sequence ID" value="OCF29883.1"/>
    <property type="molecule type" value="Genomic_DNA"/>
</dbReference>
<evidence type="ECO:0000313" key="2">
    <source>
        <dbReference type="EMBL" id="OCF29883.1"/>
    </source>
</evidence>
<feature type="signal peptide" evidence="1">
    <location>
        <begin position="1"/>
        <end position="20"/>
    </location>
</feature>
<sequence length="230" mass="25063">MKFTTSALFAVLSLAAYVKADSYANFFSDTNCNVDGSIGFDMHNDGCFVQAGRKSVYIPNTGLINDQFCLVSTHADGSCSCQSQAYDFTATGFCHELDPTVKSYRFIHNYDIPNEFTSYTLALATATSLVSADYFANFFIDEHCNEDGSIGFDMTNPGCFAWAGAKSVYIPNSGFVNDQFCLVMTHDDDHCSCQDQSYDFTATGFCAVLDGTVKSYRFIGGSCGSDTCGR</sequence>
<organism evidence="2">
    <name type="scientific">Kwoniella bestiolae CBS 10118</name>
    <dbReference type="NCBI Taxonomy" id="1296100"/>
    <lineage>
        <taxon>Eukaryota</taxon>
        <taxon>Fungi</taxon>
        <taxon>Dikarya</taxon>
        <taxon>Basidiomycota</taxon>
        <taxon>Agaricomycotina</taxon>
        <taxon>Tremellomycetes</taxon>
        <taxon>Tremellales</taxon>
        <taxon>Cryptococcaceae</taxon>
        <taxon>Kwoniella</taxon>
    </lineage>
</organism>
<dbReference type="OrthoDB" id="2863306at2759"/>
<name>A0A1B9GFQ2_9TREE</name>
<protein>
    <submittedName>
        <fullName evidence="2">Uncharacterized protein</fullName>
    </submittedName>
</protein>
<evidence type="ECO:0000256" key="1">
    <source>
        <dbReference type="SAM" id="SignalP"/>
    </source>
</evidence>
<dbReference type="AlphaFoldDB" id="A0A1B9GFQ2"/>
<accession>A0A1B9GFQ2</accession>
<keyword evidence="1" id="KW-0732">Signal</keyword>
<dbReference type="VEuPathDB" id="FungiDB:I302_01396"/>
<gene>
    <name evidence="2" type="ORF">I302_01396</name>
</gene>
<feature type="chain" id="PRO_5008627041" evidence="1">
    <location>
        <begin position="21"/>
        <end position="230"/>
    </location>
</feature>